<dbReference type="Gene3D" id="3.40.50.1110">
    <property type="entry name" value="SGNH hydrolase"/>
    <property type="match status" value="1"/>
</dbReference>
<accession>A0A482XG43</accession>
<evidence type="ECO:0000313" key="4">
    <source>
        <dbReference type="Proteomes" id="UP000291343"/>
    </source>
</evidence>
<organism evidence="3 4">
    <name type="scientific">Laodelphax striatellus</name>
    <name type="common">Small brown planthopper</name>
    <name type="synonym">Delphax striatella</name>
    <dbReference type="NCBI Taxonomy" id="195883"/>
    <lineage>
        <taxon>Eukaryota</taxon>
        <taxon>Metazoa</taxon>
        <taxon>Ecdysozoa</taxon>
        <taxon>Arthropoda</taxon>
        <taxon>Hexapoda</taxon>
        <taxon>Insecta</taxon>
        <taxon>Pterygota</taxon>
        <taxon>Neoptera</taxon>
        <taxon>Paraneoptera</taxon>
        <taxon>Hemiptera</taxon>
        <taxon>Auchenorrhyncha</taxon>
        <taxon>Fulgoroidea</taxon>
        <taxon>Delphacidae</taxon>
        <taxon>Criomorphinae</taxon>
        <taxon>Laodelphax</taxon>
    </lineage>
</organism>
<dbReference type="Pfam" id="PF13472">
    <property type="entry name" value="Lipase_GDSL_2"/>
    <property type="match status" value="1"/>
</dbReference>
<dbReference type="InterPro" id="IPR013830">
    <property type="entry name" value="SGNH_hydro"/>
</dbReference>
<dbReference type="InterPro" id="IPR036514">
    <property type="entry name" value="SGNH_hydro_sf"/>
</dbReference>
<evidence type="ECO:0000259" key="2">
    <source>
        <dbReference type="Pfam" id="PF13472"/>
    </source>
</evidence>
<comment type="similarity">
    <text evidence="1">Belongs to the 'GDSL' lipolytic enzyme family. Platelet-activating factor acetylhydrolase IB beta/gamma subunits subfamily.</text>
</comment>
<keyword evidence="4" id="KW-1185">Reference proteome</keyword>
<dbReference type="SUPFAM" id="SSF52266">
    <property type="entry name" value="SGNH hydrolase"/>
    <property type="match status" value="1"/>
</dbReference>
<reference evidence="3 4" key="1">
    <citation type="journal article" date="2017" name="Gigascience">
        <title>Genome sequence of the small brown planthopper, Laodelphax striatellus.</title>
        <authorList>
            <person name="Zhu J."/>
            <person name="Jiang F."/>
            <person name="Wang X."/>
            <person name="Yang P."/>
            <person name="Bao Y."/>
            <person name="Zhao W."/>
            <person name="Wang W."/>
            <person name="Lu H."/>
            <person name="Wang Q."/>
            <person name="Cui N."/>
            <person name="Li J."/>
            <person name="Chen X."/>
            <person name="Luo L."/>
            <person name="Yu J."/>
            <person name="Kang L."/>
            <person name="Cui F."/>
        </authorList>
    </citation>
    <scope>NUCLEOTIDE SEQUENCE [LARGE SCALE GENOMIC DNA]</scope>
    <source>
        <strain evidence="3">Lst14</strain>
    </source>
</reference>
<comment type="caution">
    <text evidence="3">The sequence shown here is derived from an EMBL/GenBank/DDBJ whole genome shotgun (WGS) entry which is preliminary data.</text>
</comment>
<dbReference type="FunCoup" id="A0A482XG43">
    <property type="interactions" value="1500"/>
</dbReference>
<evidence type="ECO:0000313" key="3">
    <source>
        <dbReference type="EMBL" id="RZF44846.1"/>
    </source>
</evidence>
<evidence type="ECO:0000256" key="1">
    <source>
        <dbReference type="ARBA" id="ARBA00038184"/>
    </source>
</evidence>
<dbReference type="CDD" id="cd01820">
    <property type="entry name" value="PAF_acetylesterase_like"/>
    <property type="match status" value="1"/>
</dbReference>
<dbReference type="SMR" id="A0A482XG43"/>
<dbReference type="PANTHER" id="PTHR11852:SF0">
    <property type="entry name" value="PLATELET-ACTIVATING FACTOR ACETYLHYDROLASE IB SUBUNIT BETA HOMOLOG"/>
    <property type="match status" value="1"/>
</dbReference>
<proteinExistence type="inferred from homology"/>
<dbReference type="Proteomes" id="UP000291343">
    <property type="component" value="Unassembled WGS sequence"/>
</dbReference>
<dbReference type="EMBL" id="QKKF02010319">
    <property type="protein sequence ID" value="RZF44846.1"/>
    <property type="molecule type" value="Genomic_DNA"/>
</dbReference>
<feature type="domain" description="SGNH hydrolase-type esterase" evidence="2">
    <location>
        <begin position="40"/>
        <end position="198"/>
    </location>
</feature>
<dbReference type="PANTHER" id="PTHR11852">
    <property type="entry name" value="PLATELET-ACTIVATING FACTOR ACETYLHYDROLASE"/>
    <property type="match status" value="1"/>
</dbReference>
<dbReference type="STRING" id="195883.A0A482XG43"/>
<gene>
    <name evidence="3" type="ORF">LSTR_LSTR000798</name>
</gene>
<protein>
    <recommendedName>
        <fullName evidence="2">SGNH hydrolase-type esterase domain-containing protein</fullName>
    </recommendedName>
</protein>
<sequence length="225" mass="25584">MNPCVVPCTPVDPHGDDRWMSQHKRHVLETREREPEVLLIGDSIIHHLQYRPIWNELFEPLHCLNFGISGDSTQHVLWRIQNGALENIKPKVIVVLVGTNNVSNTAEEISEGIIEIVRTIRGLQSDCHIVVIDLLPRGQFPNELREKNAAVNKLVRSKLSSWPKVEIVVSDKGFIQQDGTISHLDMPDYLHLTEGGYRKAFESLHELLLQLLSEGEEEKDLTPSE</sequence>
<name>A0A482XG43_LAOST</name>
<dbReference type="OrthoDB" id="505607at2759"/>
<dbReference type="AlphaFoldDB" id="A0A482XG43"/>
<dbReference type="InParanoid" id="A0A482XG43"/>